<dbReference type="Gene3D" id="3.10.450.50">
    <property type="match status" value="1"/>
</dbReference>
<name>A0AB39KTI8_9CAUL</name>
<sequence>MSAEAETLIRARRRMSNEAIAKHDAAKLRGFFAADVKVIVGDGSLIQGVDNLIAAFKGQFKDPDFVNYLRTPATITLDASGERAAEEGRWVATWHGQTGLSGPYLAGWSRIDGRWMIDSELFVTVGA</sequence>
<organism evidence="2">
    <name type="scientific">Caulobacter sp. 73W</name>
    <dbReference type="NCBI Taxonomy" id="3161137"/>
    <lineage>
        <taxon>Bacteria</taxon>
        <taxon>Pseudomonadati</taxon>
        <taxon>Pseudomonadota</taxon>
        <taxon>Alphaproteobacteria</taxon>
        <taxon>Caulobacterales</taxon>
        <taxon>Caulobacteraceae</taxon>
        <taxon>Caulobacter</taxon>
    </lineage>
</organism>
<evidence type="ECO:0000259" key="1">
    <source>
        <dbReference type="Pfam" id="PF14534"/>
    </source>
</evidence>
<evidence type="ECO:0000313" key="2">
    <source>
        <dbReference type="EMBL" id="XDO96954.1"/>
    </source>
</evidence>
<dbReference type="RefSeq" id="WP_369059865.1">
    <property type="nucleotide sequence ID" value="NZ_CP158375.1"/>
</dbReference>
<dbReference type="AlphaFoldDB" id="A0AB39KTI8"/>
<dbReference type="InterPro" id="IPR027843">
    <property type="entry name" value="DUF4440"/>
</dbReference>
<dbReference type="Pfam" id="PF14534">
    <property type="entry name" value="DUF4440"/>
    <property type="match status" value="1"/>
</dbReference>
<gene>
    <name evidence="2" type="ORF">ABOZ73_00545</name>
</gene>
<dbReference type="InterPro" id="IPR032710">
    <property type="entry name" value="NTF2-like_dom_sf"/>
</dbReference>
<accession>A0AB39KTI8</accession>
<reference evidence="2" key="1">
    <citation type="submission" date="2024-06" db="EMBL/GenBank/DDBJ databases">
        <title>Caulobacter inopinatus, sp. nov.</title>
        <authorList>
            <person name="Donachie S.P."/>
        </authorList>
    </citation>
    <scope>NUCLEOTIDE SEQUENCE</scope>
    <source>
        <strain evidence="2">73W</strain>
    </source>
</reference>
<protein>
    <submittedName>
        <fullName evidence="2">Nuclear transport factor 2 family protein</fullName>
    </submittedName>
</protein>
<feature type="domain" description="DUF4440" evidence="1">
    <location>
        <begin position="9"/>
        <end position="117"/>
    </location>
</feature>
<dbReference type="SUPFAM" id="SSF54427">
    <property type="entry name" value="NTF2-like"/>
    <property type="match status" value="1"/>
</dbReference>
<proteinExistence type="predicted"/>
<dbReference type="EMBL" id="CP158375">
    <property type="protein sequence ID" value="XDO96954.1"/>
    <property type="molecule type" value="Genomic_DNA"/>
</dbReference>